<proteinExistence type="predicted"/>
<comment type="caution">
    <text evidence="2">The sequence shown here is derived from an EMBL/GenBank/DDBJ whole genome shotgun (WGS) entry which is preliminary data.</text>
</comment>
<organism evidence="2 3">
    <name type="scientific">Hirundo rustica rustica</name>
    <dbReference type="NCBI Taxonomy" id="333673"/>
    <lineage>
        <taxon>Eukaryota</taxon>
        <taxon>Metazoa</taxon>
        <taxon>Chordata</taxon>
        <taxon>Craniata</taxon>
        <taxon>Vertebrata</taxon>
        <taxon>Euteleostomi</taxon>
        <taxon>Archelosauria</taxon>
        <taxon>Archosauria</taxon>
        <taxon>Dinosauria</taxon>
        <taxon>Saurischia</taxon>
        <taxon>Theropoda</taxon>
        <taxon>Coelurosauria</taxon>
        <taxon>Aves</taxon>
        <taxon>Neognathae</taxon>
        <taxon>Neoaves</taxon>
        <taxon>Telluraves</taxon>
        <taxon>Australaves</taxon>
        <taxon>Passeriformes</taxon>
        <taxon>Sylvioidea</taxon>
        <taxon>Hirundinidae</taxon>
        <taxon>Hirundo</taxon>
    </lineage>
</organism>
<name>A0A3M0K138_HIRRU</name>
<evidence type="ECO:0000313" key="2">
    <source>
        <dbReference type="EMBL" id="RMC06698.1"/>
    </source>
</evidence>
<dbReference type="EMBL" id="QRBI01000120">
    <property type="protein sequence ID" value="RMC06698.1"/>
    <property type="molecule type" value="Genomic_DNA"/>
</dbReference>
<keyword evidence="3" id="KW-1185">Reference proteome</keyword>
<dbReference type="AlphaFoldDB" id="A0A3M0K138"/>
<gene>
    <name evidence="2" type="ORF">DUI87_16139</name>
</gene>
<evidence type="ECO:0000256" key="1">
    <source>
        <dbReference type="SAM" id="MobiDB-lite"/>
    </source>
</evidence>
<accession>A0A3M0K138</accession>
<reference evidence="2 3" key="1">
    <citation type="submission" date="2018-07" db="EMBL/GenBank/DDBJ databases">
        <title>A high quality draft genome assembly of the barn swallow (H. rustica rustica).</title>
        <authorList>
            <person name="Formenti G."/>
            <person name="Chiara M."/>
            <person name="Poveda L."/>
            <person name="Francoijs K.-J."/>
            <person name="Bonisoli-Alquati A."/>
            <person name="Canova L."/>
            <person name="Gianfranceschi L."/>
            <person name="Horner D.S."/>
            <person name="Saino N."/>
        </authorList>
    </citation>
    <scope>NUCLEOTIDE SEQUENCE [LARGE SCALE GENOMIC DNA]</scope>
    <source>
        <strain evidence="2">Chelidonia</strain>
        <tissue evidence="2">Blood</tissue>
    </source>
</reference>
<dbReference type="Proteomes" id="UP000269221">
    <property type="component" value="Unassembled WGS sequence"/>
</dbReference>
<evidence type="ECO:0000313" key="3">
    <source>
        <dbReference type="Proteomes" id="UP000269221"/>
    </source>
</evidence>
<feature type="region of interest" description="Disordered" evidence="1">
    <location>
        <begin position="30"/>
        <end position="56"/>
    </location>
</feature>
<sequence>MTPPCQQTLALSATSGLFLNSFEYSDSTRYLPGQPIPTSHHPAYEEIPPNVQPKPPLVNLRLQRTTMGSYDYIFHVKMMHQGSEVLLKVLWSQAAKASPWDNSALDQTEDEAA</sequence>
<protein>
    <submittedName>
        <fullName evidence="2">Uncharacterized protein</fullName>
    </submittedName>
</protein>